<sequence>MASRLSLPLEILLEIVERLAEGDLQGVHAFSLVNKRCCSLANLHRFRNVHFTVLGEKRMQVHIERWEQILAHNQAFAFVRRLSVHLAISRPGPSSEYDDMDDPEEREPDEYRHAFNDEDEWTCLKDIYFMLFFHLEPIQVHPPPPPERDTWRPLAAFLRKLPGLEDFVWVTRARFPACLLNVLNQDIPTCRLHLRVFRGFESLTADGQLNEYERTLATSRSLSSVVCEVSQGVNSFQEQAIMQMAAGASPGLSQLYML</sequence>
<dbReference type="RefSeq" id="XP_040702000.1">
    <property type="nucleotide sequence ID" value="XM_040844955.1"/>
</dbReference>
<dbReference type="InterPro" id="IPR001810">
    <property type="entry name" value="F-box_dom"/>
</dbReference>
<gene>
    <name evidence="2" type="ORF">ASPSYDRAFT_32256</name>
</gene>
<dbReference type="Pfam" id="PF00646">
    <property type="entry name" value="F-box"/>
    <property type="match status" value="1"/>
</dbReference>
<reference evidence="3" key="1">
    <citation type="journal article" date="2017" name="Genome Biol.">
        <title>Comparative genomics reveals high biological diversity and specific adaptations in the industrially and medically important fungal genus Aspergillus.</title>
        <authorList>
            <person name="de Vries R.P."/>
            <person name="Riley R."/>
            <person name="Wiebenga A."/>
            <person name="Aguilar-Osorio G."/>
            <person name="Amillis S."/>
            <person name="Uchima C.A."/>
            <person name="Anderluh G."/>
            <person name="Asadollahi M."/>
            <person name="Askin M."/>
            <person name="Barry K."/>
            <person name="Battaglia E."/>
            <person name="Bayram O."/>
            <person name="Benocci T."/>
            <person name="Braus-Stromeyer S.A."/>
            <person name="Caldana C."/>
            <person name="Canovas D."/>
            <person name="Cerqueira G.C."/>
            <person name="Chen F."/>
            <person name="Chen W."/>
            <person name="Choi C."/>
            <person name="Clum A."/>
            <person name="Dos Santos R.A."/>
            <person name="Damasio A.R."/>
            <person name="Diallinas G."/>
            <person name="Emri T."/>
            <person name="Fekete E."/>
            <person name="Flipphi M."/>
            <person name="Freyberg S."/>
            <person name="Gallo A."/>
            <person name="Gournas C."/>
            <person name="Habgood R."/>
            <person name="Hainaut M."/>
            <person name="Harispe M.L."/>
            <person name="Henrissat B."/>
            <person name="Hilden K.S."/>
            <person name="Hope R."/>
            <person name="Hossain A."/>
            <person name="Karabika E."/>
            <person name="Karaffa L."/>
            <person name="Karanyi Z."/>
            <person name="Krasevec N."/>
            <person name="Kuo A."/>
            <person name="Kusch H."/>
            <person name="LaButti K."/>
            <person name="Lagendijk E.L."/>
            <person name="Lapidus A."/>
            <person name="Levasseur A."/>
            <person name="Lindquist E."/>
            <person name="Lipzen A."/>
            <person name="Logrieco A.F."/>
            <person name="MacCabe A."/>
            <person name="Maekelae M.R."/>
            <person name="Malavazi I."/>
            <person name="Melin P."/>
            <person name="Meyer V."/>
            <person name="Mielnichuk N."/>
            <person name="Miskei M."/>
            <person name="Molnar A.P."/>
            <person name="Mule G."/>
            <person name="Ngan C.Y."/>
            <person name="Orejas M."/>
            <person name="Orosz E."/>
            <person name="Ouedraogo J.P."/>
            <person name="Overkamp K.M."/>
            <person name="Park H.-S."/>
            <person name="Perrone G."/>
            <person name="Piumi F."/>
            <person name="Punt P.J."/>
            <person name="Ram A.F."/>
            <person name="Ramon A."/>
            <person name="Rauscher S."/>
            <person name="Record E."/>
            <person name="Riano-Pachon D.M."/>
            <person name="Robert V."/>
            <person name="Roehrig J."/>
            <person name="Ruller R."/>
            <person name="Salamov A."/>
            <person name="Salih N.S."/>
            <person name="Samson R.A."/>
            <person name="Sandor E."/>
            <person name="Sanguinetti M."/>
            <person name="Schuetze T."/>
            <person name="Sepcic K."/>
            <person name="Shelest E."/>
            <person name="Sherlock G."/>
            <person name="Sophianopoulou V."/>
            <person name="Squina F.M."/>
            <person name="Sun H."/>
            <person name="Susca A."/>
            <person name="Todd R.B."/>
            <person name="Tsang A."/>
            <person name="Unkles S.E."/>
            <person name="van de Wiele N."/>
            <person name="van Rossen-Uffink D."/>
            <person name="Oliveira J.V."/>
            <person name="Vesth T.C."/>
            <person name="Visser J."/>
            <person name="Yu J.-H."/>
            <person name="Zhou M."/>
            <person name="Andersen M.R."/>
            <person name="Archer D.B."/>
            <person name="Baker S.E."/>
            <person name="Benoit I."/>
            <person name="Brakhage A.A."/>
            <person name="Braus G.H."/>
            <person name="Fischer R."/>
            <person name="Frisvad J.C."/>
            <person name="Goldman G.H."/>
            <person name="Houbraken J."/>
            <person name="Oakley B."/>
            <person name="Pocsi I."/>
            <person name="Scazzocchio C."/>
            <person name="Seiboth B."/>
            <person name="vanKuyk P.A."/>
            <person name="Wortman J."/>
            <person name="Dyer P.S."/>
            <person name="Grigoriev I.V."/>
        </authorList>
    </citation>
    <scope>NUCLEOTIDE SEQUENCE [LARGE SCALE GENOMIC DNA]</scope>
    <source>
        <strain evidence="3">CBS 593.65</strain>
    </source>
</reference>
<dbReference type="Proteomes" id="UP000184356">
    <property type="component" value="Unassembled WGS sequence"/>
</dbReference>
<name>A0A1L9TFI0_9EURO</name>
<keyword evidence="3" id="KW-1185">Reference proteome</keyword>
<dbReference type="AlphaFoldDB" id="A0A1L9TFI0"/>
<evidence type="ECO:0000313" key="3">
    <source>
        <dbReference type="Proteomes" id="UP000184356"/>
    </source>
</evidence>
<dbReference type="STRING" id="1036612.A0A1L9TFI0"/>
<protein>
    <recommendedName>
        <fullName evidence="1">F-box domain-containing protein</fullName>
    </recommendedName>
</protein>
<proteinExistence type="predicted"/>
<organism evidence="2 3">
    <name type="scientific">Aspergillus sydowii CBS 593.65</name>
    <dbReference type="NCBI Taxonomy" id="1036612"/>
    <lineage>
        <taxon>Eukaryota</taxon>
        <taxon>Fungi</taxon>
        <taxon>Dikarya</taxon>
        <taxon>Ascomycota</taxon>
        <taxon>Pezizomycotina</taxon>
        <taxon>Eurotiomycetes</taxon>
        <taxon>Eurotiomycetidae</taxon>
        <taxon>Eurotiales</taxon>
        <taxon>Aspergillaceae</taxon>
        <taxon>Aspergillus</taxon>
        <taxon>Aspergillus subgen. Nidulantes</taxon>
    </lineage>
</organism>
<evidence type="ECO:0000313" key="2">
    <source>
        <dbReference type="EMBL" id="OJJ58194.1"/>
    </source>
</evidence>
<dbReference type="EMBL" id="KV878587">
    <property type="protein sequence ID" value="OJJ58194.1"/>
    <property type="molecule type" value="Genomic_DNA"/>
</dbReference>
<dbReference type="GeneID" id="63761028"/>
<dbReference type="VEuPathDB" id="FungiDB:ASPSYDRAFT_32256"/>
<feature type="domain" description="F-box" evidence="1">
    <location>
        <begin position="5"/>
        <end position="46"/>
    </location>
</feature>
<dbReference type="OrthoDB" id="3945550at2759"/>
<accession>A0A1L9TFI0</accession>
<evidence type="ECO:0000259" key="1">
    <source>
        <dbReference type="Pfam" id="PF00646"/>
    </source>
</evidence>